<accession>A0A4V2EZI9</accession>
<evidence type="ECO:0000256" key="1">
    <source>
        <dbReference type="SAM" id="MobiDB-lite"/>
    </source>
</evidence>
<proteinExistence type="predicted"/>
<feature type="compositionally biased region" description="Low complexity" evidence="1">
    <location>
        <begin position="15"/>
        <end position="33"/>
    </location>
</feature>
<gene>
    <name evidence="2" type="ORF">EV187_2389</name>
</gene>
<comment type="caution">
    <text evidence="2">The sequence shown here is derived from an EMBL/GenBank/DDBJ whole genome shotgun (WGS) entry which is preliminary data.</text>
</comment>
<organism evidence="2 3">
    <name type="scientific">Agromyces ramosus</name>
    <dbReference type="NCBI Taxonomy" id="33879"/>
    <lineage>
        <taxon>Bacteria</taxon>
        <taxon>Bacillati</taxon>
        <taxon>Actinomycetota</taxon>
        <taxon>Actinomycetes</taxon>
        <taxon>Micrococcales</taxon>
        <taxon>Microbacteriaceae</taxon>
        <taxon>Agromyces</taxon>
    </lineage>
</organism>
<dbReference type="RefSeq" id="WP_130353216.1">
    <property type="nucleotide sequence ID" value="NZ_SGWY01000002.1"/>
</dbReference>
<name>A0A4V2EZI9_9MICO</name>
<dbReference type="EMBL" id="SGWY01000002">
    <property type="protein sequence ID" value="RZS66650.1"/>
    <property type="molecule type" value="Genomic_DNA"/>
</dbReference>
<dbReference type="AlphaFoldDB" id="A0A4V2EZI9"/>
<keyword evidence="3" id="KW-1185">Reference proteome</keyword>
<evidence type="ECO:0000313" key="2">
    <source>
        <dbReference type="EMBL" id="RZS66650.1"/>
    </source>
</evidence>
<evidence type="ECO:0000313" key="3">
    <source>
        <dbReference type="Proteomes" id="UP000293289"/>
    </source>
</evidence>
<sequence>MSTDDERLEPDALEPSAATDAAAAAPTTDAGDPASDDAASDDTRAALQDIESRPLAERAPGYQALADRLRSELEQSDPSRGSS</sequence>
<dbReference type="OrthoDB" id="5008117at2"/>
<feature type="compositionally biased region" description="Acidic residues" evidence="1">
    <location>
        <begin position="1"/>
        <end position="12"/>
    </location>
</feature>
<reference evidence="2 3" key="1">
    <citation type="submission" date="2019-02" db="EMBL/GenBank/DDBJ databases">
        <title>Genomic Encyclopedia of Type Strains, Phase IV (KMG-IV): sequencing the most valuable type-strain genomes for metagenomic binning, comparative biology and taxonomic classification.</title>
        <authorList>
            <person name="Goeker M."/>
        </authorList>
    </citation>
    <scope>NUCLEOTIDE SEQUENCE [LARGE SCALE GENOMIC DNA]</scope>
    <source>
        <strain evidence="2 3">DSM 43045</strain>
    </source>
</reference>
<feature type="region of interest" description="Disordered" evidence="1">
    <location>
        <begin position="1"/>
        <end position="83"/>
    </location>
</feature>
<dbReference type="Proteomes" id="UP000293289">
    <property type="component" value="Unassembled WGS sequence"/>
</dbReference>
<protein>
    <submittedName>
        <fullName evidence="2">Uncharacterized protein</fullName>
    </submittedName>
</protein>